<organism evidence="1 2">
    <name type="scientific">Undibacterium jejuense</name>
    <dbReference type="NCBI Taxonomy" id="1344949"/>
    <lineage>
        <taxon>Bacteria</taxon>
        <taxon>Pseudomonadati</taxon>
        <taxon>Pseudomonadota</taxon>
        <taxon>Betaproteobacteria</taxon>
        <taxon>Burkholderiales</taxon>
        <taxon>Oxalobacteraceae</taxon>
        <taxon>Undibacterium</taxon>
    </lineage>
</organism>
<dbReference type="Gene3D" id="2.60.40.1120">
    <property type="entry name" value="Carboxypeptidase-like, regulatory domain"/>
    <property type="match status" value="1"/>
</dbReference>
<protein>
    <submittedName>
        <fullName evidence="1">Carboxypeptidase regulatory-like domain-containing protein</fullName>
    </submittedName>
</protein>
<dbReference type="SUPFAM" id="SSF49464">
    <property type="entry name" value="Carboxypeptidase regulatory domain-like"/>
    <property type="match status" value="1"/>
</dbReference>
<dbReference type="InterPro" id="IPR008969">
    <property type="entry name" value="CarboxyPept-like_regulatory"/>
</dbReference>
<accession>A0A923HEN7</accession>
<dbReference type="AlphaFoldDB" id="A0A923HEN7"/>
<dbReference type="InterPro" id="IPR046732">
    <property type="entry name" value="DUF6624"/>
</dbReference>
<dbReference type="RefSeq" id="WP_186911595.1">
    <property type="nucleotide sequence ID" value="NZ_JACOFV010000004.1"/>
</dbReference>
<sequence>MSTFQHSYLMIYPVPRLVSIALIPLLLISTATFAGELTGVVKDPNGKPLANAIVAATPEKPQMVDGHRVRHITHTDAEGHFKFNDLPGGSYGATATFPKLGSAFLGLLSVPETGTLDKQIFQLGTSASTFEGEIHAPSGLIPEGLIVAANRVSNDAGDTFYGEVHDSHFQISLAPGRYQLAVIAPDWSSLGKMVVVPSPKAKVDFAIFRERGSDPALAVELEKMAAADQDARMHWIQAQDQSHSEETKKVDTGNVARLREIIATKGWPGAELVGTAGAKAAWLIVQHEDGPLLEQCLPWLKAEAERGGLAWSTVALSIDRVLIVEGKKQRYGSQAEIKDGKVELQPVEDEAHLDERRAQVGLEPIAEYKAQLLKLYTPAATN</sequence>
<keyword evidence="1" id="KW-0121">Carboxypeptidase</keyword>
<comment type="caution">
    <text evidence="1">The sequence shown here is derived from an EMBL/GenBank/DDBJ whole genome shotgun (WGS) entry which is preliminary data.</text>
</comment>
<dbReference type="GO" id="GO:0004180">
    <property type="term" value="F:carboxypeptidase activity"/>
    <property type="evidence" value="ECO:0007669"/>
    <property type="project" value="UniProtKB-KW"/>
</dbReference>
<dbReference type="EMBL" id="JACOFV010000004">
    <property type="protein sequence ID" value="MBC3861670.1"/>
    <property type="molecule type" value="Genomic_DNA"/>
</dbReference>
<keyword evidence="1" id="KW-0645">Protease</keyword>
<reference evidence="1" key="1">
    <citation type="submission" date="2020-08" db="EMBL/GenBank/DDBJ databases">
        <title>Novel species isolated from subtropical streams in China.</title>
        <authorList>
            <person name="Lu H."/>
        </authorList>
    </citation>
    <scope>NUCLEOTIDE SEQUENCE</scope>
    <source>
        <strain evidence="1">KACC 12607</strain>
    </source>
</reference>
<dbReference type="Pfam" id="PF13620">
    <property type="entry name" value="CarboxypepD_reg"/>
    <property type="match status" value="1"/>
</dbReference>
<dbReference type="Pfam" id="PF20329">
    <property type="entry name" value="DUF6624"/>
    <property type="match status" value="1"/>
</dbReference>
<name>A0A923HEN7_9BURK</name>
<gene>
    <name evidence="1" type="ORF">H8K32_06105</name>
</gene>
<dbReference type="Proteomes" id="UP000634011">
    <property type="component" value="Unassembled WGS sequence"/>
</dbReference>
<evidence type="ECO:0000313" key="1">
    <source>
        <dbReference type="EMBL" id="MBC3861670.1"/>
    </source>
</evidence>
<keyword evidence="1" id="KW-0378">Hydrolase</keyword>
<keyword evidence="2" id="KW-1185">Reference proteome</keyword>
<evidence type="ECO:0000313" key="2">
    <source>
        <dbReference type="Proteomes" id="UP000634011"/>
    </source>
</evidence>
<proteinExistence type="predicted"/>